<organism evidence="2">
    <name type="scientific">Anguilla anguilla</name>
    <name type="common">European freshwater eel</name>
    <name type="synonym">Muraena anguilla</name>
    <dbReference type="NCBI Taxonomy" id="7936"/>
    <lineage>
        <taxon>Eukaryota</taxon>
        <taxon>Metazoa</taxon>
        <taxon>Chordata</taxon>
        <taxon>Craniata</taxon>
        <taxon>Vertebrata</taxon>
        <taxon>Euteleostomi</taxon>
        <taxon>Actinopterygii</taxon>
        <taxon>Neopterygii</taxon>
        <taxon>Teleostei</taxon>
        <taxon>Anguilliformes</taxon>
        <taxon>Anguillidae</taxon>
        <taxon>Anguilla</taxon>
    </lineage>
</organism>
<proteinExistence type="predicted"/>
<dbReference type="AlphaFoldDB" id="A0A0E9XKE2"/>
<reference evidence="2" key="1">
    <citation type="submission" date="2014-11" db="EMBL/GenBank/DDBJ databases">
        <authorList>
            <person name="Amaro Gonzalez C."/>
        </authorList>
    </citation>
    <scope>NUCLEOTIDE SEQUENCE</scope>
</reference>
<evidence type="ECO:0000256" key="1">
    <source>
        <dbReference type="SAM" id="MobiDB-lite"/>
    </source>
</evidence>
<sequence length="20" mass="2143">MPAFSGSLFDSPLHHSLGRS</sequence>
<name>A0A0E9XKE2_ANGAN</name>
<dbReference type="EMBL" id="GBXM01005438">
    <property type="protein sequence ID" value="JAI03140.1"/>
    <property type="molecule type" value="Transcribed_RNA"/>
</dbReference>
<feature type="region of interest" description="Disordered" evidence="1">
    <location>
        <begin position="1"/>
        <end position="20"/>
    </location>
</feature>
<reference evidence="2" key="2">
    <citation type="journal article" date="2015" name="Fish Shellfish Immunol.">
        <title>Early steps in the European eel (Anguilla anguilla)-Vibrio vulnificus interaction in the gills: Role of the RtxA13 toxin.</title>
        <authorList>
            <person name="Callol A."/>
            <person name="Pajuelo D."/>
            <person name="Ebbesson L."/>
            <person name="Teles M."/>
            <person name="MacKenzie S."/>
            <person name="Amaro C."/>
        </authorList>
    </citation>
    <scope>NUCLEOTIDE SEQUENCE</scope>
</reference>
<evidence type="ECO:0000313" key="2">
    <source>
        <dbReference type="EMBL" id="JAI03140.1"/>
    </source>
</evidence>
<protein>
    <submittedName>
        <fullName evidence="2">Uncharacterized protein</fullName>
    </submittedName>
</protein>
<accession>A0A0E9XKE2</accession>